<accession>A0A8I6SKP1</accession>
<name>A0A8I6SKP1_CIMLE</name>
<dbReference type="Gene3D" id="3.30.160.60">
    <property type="entry name" value="Classic Zinc Finger"/>
    <property type="match status" value="1"/>
</dbReference>
<reference evidence="3" key="1">
    <citation type="submission" date="2022-01" db="UniProtKB">
        <authorList>
            <consortium name="EnsemblMetazoa"/>
        </authorList>
    </citation>
    <scope>IDENTIFICATION</scope>
</reference>
<organism evidence="3 4">
    <name type="scientific">Cimex lectularius</name>
    <name type="common">Bed bug</name>
    <name type="synonym">Acanthia lectularia</name>
    <dbReference type="NCBI Taxonomy" id="79782"/>
    <lineage>
        <taxon>Eukaryota</taxon>
        <taxon>Metazoa</taxon>
        <taxon>Ecdysozoa</taxon>
        <taxon>Arthropoda</taxon>
        <taxon>Hexapoda</taxon>
        <taxon>Insecta</taxon>
        <taxon>Pterygota</taxon>
        <taxon>Neoptera</taxon>
        <taxon>Paraneoptera</taxon>
        <taxon>Hemiptera</taxon>
        <taxon>Heteroptera</taxon>
        <taxon>Panheteroptera</taxon>
        <taxon>Cimicomorpha</taxon>
        <taxon>Cimicidae</taxon>
        <taxon>Cimex</taxon>
    </lineage>
</organism>
<evidence type="ECO:0000313" key="3">
    <source>
        <dbReference type="EnsemblMetazoa" id="XP_024080783.1"/>
    </source>
</evidence>
<dbReference type="Pfam" id="PF00096">
    <property type="entry name" value="zf-C2H2"/>
    <property type="match status" value="1"/>
</dbReference>
<dbReference type="GeneID" id="112126131"/>
<keyword evidence="1" id="KW-0863">Zinc-finger</keyword>
<dbReference type="SMART" id="SM00355">
    <property type="entry name" value="ZnF_C2H2"/>
    <property type="match status" value="1"/>
</dbReference>
<dbReference type="InterPro" id="IPR013087">
    <property type="entry name" value="Znf_C2H2_type"/>
</dbReference>
<keyword evidence="4" id="KW-1185">Reference proteome</keyword>
<dbReference type="SUPFAM" id="SSF57667">
    <property type="entry name" value="beta-beta-alpha zinc fingers"/>
    <property type="match status" value="1"/>
</dbReference>
<proteinExistence type="predicted"/>
<keyword evidence="1" id="KW-0479">Metal-binding</keyword>
<evidence type="ECO:0000259" key="2">
    <source>
        <dbReference type="PROSITE" id="PS50157"/>
    </source>
</evidence>
<dbReference type="PROSITE" id="PS50157">
    <property type="entry name" value="ZINC_FINGER_C2H2_2"/>
    <property type="match status" value="2"/>
</dbReference>
<dbReference type="KEGG" id="clec:112126131"/>
<keyword evidence="1" id="KW-0862">Zinc</keyword>
<dbReference type="GO" id="GO:0008270">
    <property type="term" value="F:zinc ion binding"/>
    <property type="evidence" value="ECO:0007669"/>
    <property type="project" value="UniProtKB-KW"/>
</dbReference>
<sequence>KKQYSRNSQQNLPADANLQLLLFSIANAERCSSTSATCKLIRSGNAARSRLSSVRTANLRPTGGRALNCIYSTGTSPEYDFIELFLPCFFCKCGRVFKHERNFYTHSRWECGQEPRFKCPYCPKKSHRKANLNKHIQNKHILVKDNPLFLPISI</sequence>
<protein>
    <recommendedName>
        <fullName evidence="2">C2H2-type domain-containing protein</fullName>
    </recommendedName>
</protein>
<dbReference type="EnsemblMetazoa" id="XM_024225015.1">
    <property type="protein sequence ID" value="XP_024080783.1"/>
    <property type="gene ID" value="LOC112126131"/>
</dbReference>
<feature type="domain" description="C2H2-type" evidence="2">
    <location>
        <begin position="117"/>
        <end position="145"/>
    </location>
</feature>
<evidence type="ECO:0000313" key="4">
    <source>
        <dbReference type="Proteomes" id="UP000494040"/>
    </source>
</evidence>
<dbReference type="InterPro" id="IPR036236">
    <property type="entry name" value="Znf_C2H2_sf"/>
</dbReference>
<evidence type="ECO:0000256" key="1">
    <source>
        <dbReference type="PROSITE-ProRule" id="PRU00042"/>
    </source>
</evidence>
<dbReference type="Proteomes" id="UP000494040">
    <property type="component" value="Unassembled WGS sequence"/>
</dbReference>
<dbReference type="AlphaFoldDB" id="A0A8I6SKP1"/>
<feature type="domain" description="C2H2-type" evidence="2">
    <location>
        <begin position="86"/>
        <end position="115"/>
    </location>
</feature>
<dbReference type="OrthoDB" id="10004641at2759"/>
<dbReference type="RefSeq" id="XP_024080783.1">
    <property type="nucleotide sequence ID" value="XM_024225015.1"/>
</dbReference>